<gene>
    <name evidence="1" type="ORF">K8V47_10150</name>
</gene>
<dbReference type="InterPro" id="IPR013783">
    <property type="entry name" value="Ig-like_fold"/>
</dbReference>
<accession>A0A4Q0U863</accession>
<dbReference type="SUPFAM" id="SSF56935">
    <property type="entry name" value="Porins"/>
    <property type="match status" value="1"/>
</dbReference>
<dbReference type="Pfam" id="PF13620">
    <property type="entry name" value="CarboxypepD_reg"/>
    <property type="match status" value="1"/>
</dbReference>
<dbReference type="InterPro" id="IPR008969">
    <property type="entry name" value="CarboxyPept-like_regulatory"/>
</dbReference>
<keyword evidence="1" id="KW-0121">Carboxypeptidase</keyword>
<dbReference type="GO" id="GO:0004180">
    <property type="term" value="F:carboxypeptidase activity"/>
    <property type="evidence" value="ECO:0007669"/>
    <property type="project" value="UniProtKB-KW"/>
</dbReference>
<reference evidence="1" key="1">
    <citation type="journal article" date="2021" name="PeerJ">
        <title>Extensive microbial diversity within the chicken gut microbiome revealed by metagenomics and culture.</title>
        <authorList>
            <person name="Gilroy R."/>
            <person name="Ravi A."/>
            <person name="Getino M."/>
            <person name="Pursley I."/>
            <person name="Horton D.L."/>
            <person name="Alikhan N.F."/>
            <person name="Baker D."/>
            <person name="Gharbi K."/>
            <person name="Hall N."/>
            <person name="Watson M."/>
            <person name="Adriaenssens E.M."/>
            <person name="Foster-Nyarko E."/>
            <person name="Jarju S."/>
            <person name="Secka A."/>
            <person name="Antonio M."/>
            <person name="Oren A."/>
            <person name="Chaudhuri R.R."/>
            <person name="La Ragione R."/>
            <person name="Hildebrand F."/>
            <person name="Pallen M.J."/>
        </authorList>
    </citation>
    <scope>NUCLEOTIDE SEQUENCE</scope>
    <source>
        <strain evidence="1">4100</strain>
    </source>
</reference>
<dbReference type="Gene3D" id="2.60.40.10">
    <property type="entry name" value="Immunoglobulins"/>
    <property type="match status" value="1"/>
</dbReference>
<proteinExistence type="predicted"/>
<organism evidence="1 2">
    <name type="scientific">Candidatus Amulumruptor caecigallinarius</name>
    <dbReference type="NCBI Taxonomy" id="2109911"/>
    <lineage>
        <taxon>Bacteria</taxon>
        <taxon>Pseudomonadati</taxon>
        <taxon>Bacteroidota</taxon>
        <taxon>Bacteroidia</taxon>
        <taxon>Bacteroidales</taxon>
        <taxon>Muribaculaceae</taxon>
        <taxon>Candidatus Amulumruptor</taxon>
    </lineage>
</organism>
<dbReference type="SUPFAM" id="SSF49464">
    <property type="entry name" value="Carboxypeptidase regulatory domain-like"/>
    <property type="match status" value="1"/>
</dbReference>
<dbReference type="AlphaFoldDB" id="A0A4Q0U863"/>
<keyword evidence="1" id="KW-0645">Protease</keyword>
<protein>
    <submittedName>
        <fullName evidence="1">Carboxypeptidase regulatory-like domain-containing protein</fullName>
    </submittedName>
</protein>
<evidence type="ECO:0000313" key="1">
    <source>
        <dbReference type="EMBL" id="HJE40099.1"/>
    </source>
</evidence>
<reference evidence="1" key="2">
    <citation type="submission" date="2021-09" db="EMBL/GenBank/DDBJ databases">
        <authorList>
            <person name="Gilroy R."/>
        </authorList>
    </citation>
    <scope>NUCLEOTIDE SEQUENCE</scope>
    <source>
        <strain evidence="1">4100</strain>
    </source>
</reference>
<comment type="caution">
    <text evidence="1">The sequence shown here is derived from an EMBL/GenBank/DDBJ whole genome shotgun (WGS) entry which is preliminary data.</text>
</comment>
<sequence>MITRLTTILTIALLAGINALQAQITLTGTIRAEGETVPFAHVDLFTPSDSTKAVARSITDFNGAYSIGNLKPGRYTIEVSYVGYETLREPLRLRMPSAGASVTRDYTLQPSAKQLSEVTVTADRATVMADKTVYRFTKEQREAARNSADLMEHVGTLTIDPITGVLGELDGTPVKILINGINSTLNDLRAIPADKIRKVDVYTLPPAKYATSSQRVINVITSQLDSGTSGGFDVTSAVATGFVNGNAYLTYVSGNHRISADYQIELRDYDNRRSNRNYTYFLGGDTYTYDYTMRDHFGYTYHTPRLKYTYARPDDLTLQVTASPAFNKRFNHGDETVLLNDATAEATAWRDNDASTFSPSLDIYLSKQLDKNSEITANVVGTYFHSSQNTNNSLDAGADSPESYTDLMHQSVNRYSVIGEVGYSRRMGLNTLNVGVRSSVSQSWSDTRNVLSAYELTRYRSDDTDNYIYAEYSGAWKKIMFMASLGGHIAHASNDDASYTKFLFTPRLMVSYPFARYHTLRLMFQSSPIIPTISQLSDNAVLQTPRMIHAGNPHLHSGTTVAPMLYYQLTRSRVDMKALVAYQHSFSPIEMSYHEAVIDGRPYVVASEVNLNSSSTVAAGVNMRIDAIPNTLSFMMSAIAQRQSVETDGQTYSLWYCPINYGVSFRKGAWGVAYQGSLPHKELDGTAIAKNYLSSNLQAYWQHRNVRLSLGCYWLGTQAEYRSESIPNRYFHEKTHTVIRNNRSMVVVGVSWNFNTGKKKEDITRKFNNSDTDSGLFE</sequence>
<name>A0A4Q0U863_9BACT</name>
<dbReference type="Proteomes" id="UP000711407">
    <property type="component" value="Unassembled WGS sequence"/>
</dbReference>
<keyword evidence="1" id="KW-0378">Hydrolase</keyword>
<dbReference type="EMBL" id="DYXT01000055">
    <property type="protein sequence ID" value="HJE40099.1"/>
    <property type="molecule type" value="Genomic_DNA"/>
</dbReference>
<evidence type="ECO:0000313" key="2">
    <source>
        <dbReference type="Proteomes" id="UP000711407"/>
    </source>
</evidence>